<comment type="caution">
    <text evidence="1">The sequence shown here is derived from an EMBL/GenBank/DDBJ whole genome shotgun (WGS) entry which is preliminary data.</text>
</comment>
<reference evidence="1 2" key="1">
    <citation type="submission" date="2023-03" db="EMBL/GenBank/DDBJ databases">
        <title>WGS of Gossypium arboreum.</title>
        <authorList>
            <person name="Yu D."/>
        </authorList>
    </citation>
    <scope>NUCLEOTIDE SEQUENCE [LARGE SCALE GENOMIC DNA]</scope>
    <source>
        <tissue evidence="1">Leaf</tissue>
    </source>
</reference>
<dbReference type="EMBL" id="JARKNE010000002">
    <property type="protein sequence ID" value="KAK5841700.1"/>
    <property type="molecule type" value="Genomic_DNA"/>
</dbReference>
<accession>A0ABR0QR37</accession>
<evidence type="ECO:0000313" key="1">
    <source>
        <dbReference type="EMBL" id="KAK5841700.1"/>
    </source>
</evidence>
<proteinExistence type="predicted"/>
<keyword evidence="2" id="KW-1185">Reference proteome</keyword>
<organism evidence="1 2">
    <name type="scientific">Gossypium arboreum</name>
    <name type="common">Tree cotton</name>
    <name type="synonym">Gossypium nanking</name>
    <dbReference type="NCBI Taxonomy" id="29729"/>
    <lineage>
        <taxon>Eukaryota</taxon>
        <taxon>Viridiplantae</taxon>
        <taxon>Streptophyta</taxon>
        <taxon>Embryophyta</taxon>
        <taxon>Tracheophyta</taxon>
        <taxon>Spermatophyta</taxon>
        <taxon>Magnoliopsida</taxon>
        <taxon>eudicotyledons</taxon>
        <taxon>Gunneridae</taxon>
        <taxon>Pentapetalae</taxon>
        <taxon>rosids</taxon>
        <taxon>malvids</taxon>
        <taxon>Malvales</taxon>
        <taxon>Malvaceae</taxon>
        <taxon>Malvoideae</taxon>
        <taxon>Gossypium</taxon>
    </lineage>
</organism>
<gene>
    <name evidence="1" type="ORF">PVK06_004022</name>
</gene>
<evidence type="ECO:0000313" key="2">
    <source>
        <dbReference type="Proteomes" id="UP001358586"/>
    </source>
</evidence>
<sequence length="93" mass="10113">MSSLLRASDHTALMMNELIPFGRMDYAILGCRQIWNSGIGPNVRLKSKLNICLCTITLEDVAMQLGLPIDSDAVTGSSKMVKPSALCYQLHGS</sequence>
<dbReference type="Proteomes" id="UP001358586">
    <property type="component" value="Chromosome 2"/>
</dbReference>
<name>A0ABR0QR37_GOSAR</name>
<protein>
    <submittedName>
        <fullName evidence="1">Uncharacterized protein</fullName>
    </submittedName>
</protein>